<evidence type="ECO:0000313" key="2">
    <source>
        <dbReference type="Proteomes" id="UP000694856"/>
    </source>
</evidence>
<organism evidence="2 3">
    <name type="scientific">Camelus ferus</name>
    <name type="common">Wild bactrian camel</name>
    <name type="synonym">Camelus bactrianus ferus</name>
    <dbReference type="NCBI Taxonomy" id="419612"/>
    <lineage>
        <taxon>Eukaryota</taxon>
        <taxon>Metazoa</taxon>
        <taxon>Chordata</taxon>
        <taxon>Craniata</taxon>
        <taxon>Vertebrata</taxon>
        <taxon>Euteleostomi</taxon>
        <taxon>Mammalia</taxon>
        <taxon>Eutheria</taxon>
        <taxon>Laurasiatheria</taxon>
        <taxon>Artiodactyla</taxon>
        <taxon>Tylopoda</taxon>
        <taxon>Camelidae</taxon>
        <taxon>Camelus</taxon>
    </lineage>
</organism>
<dbReference type="GeneID" id="116669296"/>
<feature type="compositionally biased region" description="Pro residues" evidence="1">
    <location>
        <begin position="135"/>
        <end position="148"/>
    </location>
</feature>
<feature type="compositionally biased region" description="Low complexity" evidence="1">
    <location>
        <begin position="149"/>
        <end position="163"/>
    </location>
</feature>
<accession>A0A8B8UIW1</accession>
<feature type="compositionally biased region" description="Pro residues" evidence="1">
    <location>
        <begin position="26"/>
        <end position="40"/>
    </location>
</feature>
<evidence type="ECO:0000256" key="1">
    <source>
        <dbReference type="SAM" id="MobiDB-lite"/>
    </source>
</evidence>
<sequence>MKILIKDGYNSGNSPRRGVRGRTPDPLFPTPTLRRPPPPQVEVRALRGQSSGAWEARTLPTPSRDPEEGSVQGGSTPPPGVPGARQTSCRLAARVCKAPSKAWAEGAAAPSGGEGDRGGEEAVNSSSVRASPRRAPLPRPRRGPPGLPARPGAAPPGTWGARGESSPLPGGLWQLAERSQQQRRGKSGLTCHYFLRHLGSTCQRPHKALWILGARLRAPASRPQAAGGRLRGPVVRQPCSLAGALTAASADGKVSLTAPGPSGSGTWADTVSRTLTASQRV</sequence>
<feature type="compositionally biased region" description="Low complexity" evidence="1">
    <location>
        <begin position="97"/>
        <end position="111"/>
    </location>
</feature>
<proteinExistence type="predicted"/>
<feature type="region of interest" description="Disordered" evidence="1">
    <location>
        <begin position="1"/>
        <end position="171"/>
    </location>
</feature>
<dbReference type="KEGG" id="cfr:116669296"/>
<dbReference type="RefSeq" id="XP_032354484.1">
    <property type="nucleotide sequence ID" value="XM_032498593.1"/>
</dbReference>
<keyword evidence="2" id="KW-1185">Reference proteome</keyword>
<dbReference type="Proteomes" id="UP000694856">
    <property type="component" value="Chromosome 16"/>
</dbReference>
<dbReference type="AlphaFoldDB" id="A0A8B8UIW1"/>
<name>A0A8B8UIW1_CAMFR</name>
<gene>
    <name evidence="3" type="primary">LOC116669296</name>
</gene>
<protein>
    <submittedName>
        <fullName evidence="3">Translation initiation factor IF-2-like</fullName>
    </submittedName>
</protein>
<evidence type="ECO:0000313" key="3">
    <source>
        <dbReference type="RefSeq" id="XP_032354484.1"/>
    </source>
</evidence>
<reference evidence="3" key="1">
    <citation type="submission" date="2025-08" db="UniProtKB">
        <authorList>
            <consortium name="RefSeq"/>
        </authorList>
    </citation>
    <scope>IDENTIFICATION</scope>
    <source>
        <tissue evidence="3">Ear skin</tissue>
    </source>
</reference>